<sequence>MTLRFEHKEYVLETELVDIDPDTATPEELASYTKHSDDATKVDCIMIATMNPELMQGYVERLRKLEMPVHEDLAVDIVLDSLPSSYDQFTMAYYLNNSQATLAELHRMLRIAEDGMKDKSVPSVSQPVLAIGSGKGKMRKGPPNQNWREKVHVGSSSNGPRPKSSGISHVANPKEADCFLLQRKGSLEEKLPERLAKLKGWQSKAVYSSA</sequence>
<name>A0ACB8ZUQ4_CICIN</name>
<keyword evidence="2" id="KW-1185">Reference proteome</keyword>
<evidence type="ECO:0000313" key="2">
    <source>
        <dbReference type="Proteomes" id="UP001055811"/>
    </source>
</evidence>
<reference evidence="1 2" key="2">
    <citation type="journal article" date="2022" name="Mol. Ecol. Resour.">
        <title>The genomes of chicory, endive, great burdock and yacon provide insights into Asteraceae paleo-polyploidization history and plant inulin production.</title>
        <authorList>
            <person name="Fan W."/>
            <person name="Wang S."/>
            <person name="Wang H."/>
            <person name="Wang A."/>
            <person name="Jiang F."/>
            <person name="Liu H."/>
            <person name="Zhao H."/>
            <person name="Xu D."/>
            <person name="Zhang Y."/>
        </authorList>
    </citation>
    <scope>NUCLEOTIDE SEQUENCE [LARGE SCALE GENOMIC DNA]</scope>
    <source>
        <strain evidence="2">cv. Punajuju</strain>
        <tissue evidence="1">Leaves</tissue>
    </source>
</reference>
<dbReference type="Proteomes" id="UP001055811">
    <property type="component" value="Linkage Group LG08"/>
</dbReference>
<proteinExistence type="predicted"/>
<accession>A0ACB8ZUQ4</accession>
<protein>
    <submittedName>
        <fullName evidence="1">Uncharacterized protein</fullName>
    </submittedName>
</protein>
<dbReference type="EMBL" id="CM042016">
    <property type="protein sequence ID" value="KAI3701066.1"/>
    <property type="molecule type" value="Genomic_DNA"/>
</dbReference>
<organism evidence="1 2">
    <name type="scientific">Cichorium intybus</name>
    <name type="common">Chicory</name>
    <dbReference type="NCBI Taxonomy" id="13427"/>
    <lineage>
        <taxon>Eukaryota</taxon>
        <taxon>Viridiplantae</taxon>
        <taxon>Streptophyta</taxon>
        <taxon>Embryophyta</taxon>
        <taxon>Tracheophyta</taxon>
        <taxon>Spermatophyta</taxon>
        <taxon>Magnoliopsida</taxon>
        <taxon>eudicotyledons</taxon>
        <taxon>Gunneridae</taxon>
        <taxon>Pentapetalae</taxon>
        <taxon>asterids</taxon>
        <taxon>campanulids</taxon>
        <taxon>Asterales</taxon>
        <taxon>Asteraceae</taxon>
        <taxon>Cichorioideae</taxon>
        <taxon>Cichorieae</taxon>
        <taxon>Cichoriinae</taxon>
        <taxon>Cichorium</taxon>
    </lineage>
</organism>
<gene>
    <name evidence="1" type="ORF">L2E82_45709</name>
</gene>
<reference evidence="2" key="1">
    <citation type="journal article" date="2022" name="Mol. Ecol. Resour.">
        <title>The genomes of chicory, endive, great burdock and yacon provide insights into Asteraceae palaeo-polyploidization history and plant inulin production.</title>
        <authorList>
            <person name="Fan W."/>
            <person name="Wang S."/>
            <person name="Wang H."/>
            <person name="Wang A."/>
            <person name="Jiang F."/>
            <person name="Liu H."/>
            <person name="Zhao H."/>
            <person name="Xu D."/>
            <person name="Zhang Y."/>
        </authorList>
    </citation>
    <scope>NUCLEOTIDE SEQUENCE [LARGE SCALE GENOMIC DNA]</scope>
    <source>
        <strain evidence="2">cv. Punajuju</strain>
    </source>
</reference>
<comment type="caution">
    <text evidence="1">The sequence shown here is derived from an EMBL/GenBank/DDBJ whole genome shotgun (WGS) entry which is preliminary data.</text>
</comment>
<evidence type="ECO:0000313" key="1">
    <source>
        <dbReference type="EMBL" id="KAI3701066.1"/>
    </source>
</evidence>